<evidence type="ECO:0000313" key="2">
    <source>
        <dbReference type="Proteomes" id="UP001244341"/>
    </source>
</evidence>
<organism evidence="1 2">
    <name type="scientific">Tetradesmus obliquus</name>
    <name type="common">Green alga</name>
    <name type="synonym">Acutodesmus obliquus</name>
    <dbReference type="NCBI Taxonomy" id="3088"/>
    <lineage>
        <taxon>Eukaryota</taxon>
        <taxon>Viridiplantae</taxon>
        <taxon>Chlorophyta</taxon>
        <taxon>core chlorophytes</taxon>
        <taxon>Chlorophyceae</taxon>
        <taxon>CS clade</taxon>
        <taxon>Sphaeropleales</taxon>
        <taxon>Scenedesmaceae</taxon>
        <taxon>Tetradesmus</taxon>
    </lineage>
</organism>
<protein>
    <submittedName>
        <fullName evidence="1">Uncharacterized protein</fullName>
    </submittedName>
</protein>
<dbReference type="Proteomes" id="UP001244341">
    <property type="component" value="Chromosome 4b"/>
</dbReference>
<reference evidence="1 2" key="1">
    <citation type="submission" date="2023-05" db="EMBL/GenBank/DDBJ databases">
        <title>A 100% complete, gapless, phased diploid assembly of the Scenedesmus obliquus UTEX 3031 genome.</title>
        <authorList>
            <person name="Biondi T.C."/>
            <person name="Hanschen E.R."/>
            <person name="Kwon T."/>
            <person name="Eng W."/>
            <person name="Kruse C.P.S."/>
            <person name="Koehler S.I."/>
            <person name="Kunde Y."/>
            <person name="Gleasner C.D."/>
            <person name="You Mak K.T."/>
            <person name="Polle J."/>
            <person name="Hovde B.T."/>
            <person name="Starkenburg S.R."/>
        </authorList>
    </citation>
    <scope>NUCLEOTIDE SEQUENCE [LARGE SCALE GENOMIC DNA]</scope>
    <source>
        <strain evidence="1 2">DOE0152z</strain>
    </source>
</reference>
<accession>A0ABY8TTV4</accession>
<proteinExistence type="predicted"/>
<keyword evidence="2" id="KW-1185">Reference proteome</keyword>
<evidence type="ECO:0000313" key="1">
    <source>
        <dbReference type="EMBL" id="WIA12535.1"/>
    </source>
</evidence>
<gene>
    <name evidence="1" type="ORF">OEZ85_006196</name>
</gene>
<dbReference type="EMBL" id="CP126211">
    <property type="protein sequence ID" value="WIA12535.1"/>
    <property type="molecule type" value="Genomic_DNA"/>
</dbReference>
<name>A0ABY8TTV4_TETOB</name>
<sequence length="252" mass="27421">MFIEREADAALLSRDISNPTRSVRGAQIAASLADFQNGLRGHLLCDGTVVGPQQEVSTDQVVADVRFADYIQPTGGAAGYKYAWPGDVVLKIRNLPQPLHKPGVAAAVLQAAGYDAQVLVGDHYRDAVTALGDRIEGIPDHTVLPERIGLSVLDPPAQAQPFPVSFEREEDAWQRLLARQQAQLIAELENTAVHSDDDTPSTSDAEYDIYQMAAKYESAAAWLEDEGVLVSSDDKYVIPDSDSEYEELVEVT</sequence>